<dbReference type="AlphaFoldDB" id="A0A2Z2P3Q3"/>
<sequence>MKKPVNPTLEDVARVANASTATISRAINTPDKVAPETRLRILNAIRELGYTPHSGGRALASNRSNTVGAIIPTMANAMFASGLQSFQEELAIAGVTLLVASTGYDGKHEFSQIQSLITHGADGLLLIGAARLPETREFLALRQIPYVVSWCYKPDPKILFAGFDNHKAAYGMTMEVLRQGHRKIAMIAGISEGNDRASNRIKGVKQAIRDFGSPAKLLKVMQTPYSQTKGGDAFANLMHKPTVPTAIICGNDVLAAGAIVRARQLGIAIPRDVSITGFDDIDIATTVYPTLTTVRVPQRRMGRSAARLLLELLTTDNKPASIEFETEIIFRESLAPPPS</sequence>
<keyword evidence="6" id="KW-1185">Reference proteome</keyword>
<dbReference type="GO" id="GO:0000976">
    <property type="term" value="F:transcription cis-regulatory region binding"/>
    <property type="evidence" value="ECO:0007669"/>
    <property type="project" value="TreeGrafter"/>
</dbReference>
<evidence type="ECO:0000259" key="4">
    <source>
        <dbReference type="PROSITE" id="PS50932"/>
    </source>
</evidence>
<name>A0A2Z2P3Q3_9GAMM</name>
<dbReference type="SUPFAM" id="SSF47413">
    <property type="entry name" value="lambda repressor-like DNA-binding domains"/>
    <property type="match status" value="1"/>
</dbReference>
<feature type="domain" description="HTH lacI-type" evidence="4">
    <location>
        <begin position="7"/>
        <end position="61"/>
    </location>
</feature>
<dbReference type="InterPro" id="IPR028082">
    <property type="entry name" value="Peripla_BP_I"/>
</dbReference>
<dbReference type="Gene3D" id="3.40.50.2300">
    <property type="match status" value="2"/>
</dbReference>
<organism evidence="5 6">
    <name type="scientific">Granulosicoccus antarcticus IMCC3135</name>
    <dbReference type="NCBI Taxonomy" id="1192854"/>
    <lineage>
        <taxon>Bacteria</taxon>
        <taxon>Pseudomonadati</taxon>
        <taxon>Pseudomonadota</taxon>
        <taxon>Gammaproteobacteria</taxon>
        <taxon>Chromatiales</taxon>
        <taxon>Granulosicoccaceae</taxon>
        <taxon>Granulosicoccus</taxon>
    </lineage>
</organism>
<dbReference type="Pfam" id="PF13377">
    <property type="entry name" value="Peripla_BP_3"/>
    <property type="match status" value="1"/>
</dbReference>
<keyword evidence="3" id="KW-0804">Transcription</keyword>
<dbReference type="Pfam" id="PF00356">
    <property type="entry name" value="LacI"/>
    <property type="match status" value="1"/>
</dbReference>
<protein>
    <submittedName>
        <fullName evidence="5">HTH-type transcriptional repressor CytR</fullName>
    </submittedName>
</protein>
<dbReference type="OrthoDB" id="9798934at2"/>
<evidence type="ECO:0000313" key="5">
    <source>
        <dbReference type="EMBL" id="ASJ75267.1"/>
    </source>
</evidence>
<dbReference type="CDD" id="cd01392">
    <property type="entry name" value="HTH_LacI"/>
    <property type="match status" value="1"/>
</dbReference>
<dbReference type="GO" id="GO:0003700">
    <property type="term" value="F:DNA-binding transcription factor activity"/>
    <property type="evidence" value="ECO:0007669"/>
    <property type="project" value="TreeGrafter"/>
</dbReference>
<dbReference type="KEGG" id="gai:IMCC3135_26060"/>
<dbReference type="Gene3D" id="1.10.260.40">
    <property type="entry name" value="lambda repressor-like DNA-binding domains"/>
    <property type="match status" value="1"/>
</dbReference>
<evidence type="ECO:0000313" key="6">
    <source>
        <dbReference type="Proteomes" id="UP000250079"/>
    </source>
</evidence>
<dbReference type="EMBL" id="CP018632">
    <property type="protein sequence ID" value="ASJ75267.1"/>
    <property type="molecule type" value="Genomic_DNA"/>
</dbReference>
<dbReference type="Proteomes" id="UP000250079">
    <property type="component" value="Chromosome"/>
</dbReference>
<accession>A0A2Z2P3Q3</accession>
<dbReference type="RefSeq" id="WP_088920201.1">
    <property type="nucleotide sequence ID" value="NZ_CP018632.1"/>
</dbReference>
<proteinExistence type="predicted"/>
<dbReference type="InterPro" id="IPR010982">
    <property type="entry name" value="Lambda_DNA-bd_dom_sf"/>
</dbReference>
<dbReference type="InterPro" id="IPR046335">
    <property type="entry name" value="LacI/GalR-like_sensor"/>
</dbReference>
<reference evidence="5 6" key="1">
    <citation type="submission" date="2016-12" db="EMBL/GenBank/DDBJ databases">
        <authorList>
            <person name="Song W.-J."/>
            <person name="Kurnit D.M."/>
        </authorList>
    </citation>
    <scope>NUCLEOTIDE SEQUENCE [LARGE SCALE GENOMIC DNA]</scope>
    <source>
        <strain evidence="5 6">IMCC3135</strain>
    </source>
</reference>
<gene>
    <name evidence="5" type="primary">cytR_2</name>
    <name evidence="5" type="ORF">IMCC3135_26060</name>
</gene>
<keyword evidence="2" id="KW-0238">DNA-binding</keyword>
<dbReference type="InterPro" id="IPR000843">
    <property type="entry name" value="HTH_LacI"/>
</dbReference>
<evidence type="ECO:0000256" key="1">
    <source>
        <dbReference type="ARBA" id="ARBA00023015"/>
    </source>
</evidence>
<dbReference type="PANTHER" id="PTHR30146">
    <property type="entry name" value="LACI-RELATED TRANSCRIPTIONAL REPRESSOR"/>
    <property type="match status" value="1"/>
</dbReference>
<dbReference type="PANTHER" id="PTHR30146:SF33">
    <property type="entry name" value="TRANSCRIPTIONAL REGULATOR"/>
    <property type="match status" value="1"/>
</dbReference>
<dbReference type="SMART" id="SM00354">
    <property type="entry name" value="HTH_LACI"/>
    <property type="match status" value="1"/>
</dbReference>
<dbReference type="PROSITE" id="PS50932">
    <property type="entry name" value="HTH_LACI_2"/>
    <property type="match status" value="1"/>
</dbReference>
<evidence type="ECO:0000256" key="3">
    <source>
        <dbReference type="ARBA" id="ARBA00023163"/>
    </source>
</evidence>
<dbReference type="CDD" id="cd06273">
    <property type="entry name" value="PBP1_LacI-like"/>
    <property type="match status" value="1"/>
</dbReference>
<dbReference type="SUPFAM" id="SSF53822">
    <property type="entry name" value="Periplasmic binding protein-like I"/>
    <property type="match status" value="1"/>
</dbReference>
<keyword evidence="1" id="KW-0805">Transcription regulation</keyword>
<evidence type="ECO:0000256" key="2">
    <source>
        <dbReference type="ARBA" id="ARBA00023125"/>
    </source>
</evidence>